<dbReference type="OrthoDB" id="647657at2759"/>
<accession>A0A3B6ML88</accession>
<reference evidence="1" key="2">
    <citation type="submission" date="2018-10" db="UniProtKB">
        <authorList>
            <consortium name="EnsemblPlants"/>
        </authorList>
    </citation>
    <scope>IDENTIFICATION</scope>
</reference>
<dbReference type="AlphaFoldDB" id="A0A3B6ML88"/>
<dbReference type="Gramene" id="TraesCS5D02G029300.1">
    <property type="protein sequence ID" value="TraesCS5D02G029300.1"/>
    <property type="gene ID" value="TraesCS5D02G029300"/>
</dbReference>
<evidence type="ECO:0000313" key="2">
    <source>
        <dbReference type="Proteomes" id="UP000019116"/>
    </source>
</evidence>
<evidence type="ECO:0000313" key="1">
    <source>
        <dbReference type="EnsemblPlants" id="TraesCS5D02G029300.1"/>
    </source>
</evidence>
<dbReference type="Gramene" id="TraesCS5D03G0073200.1">
    <property type="protein sequence ID" value="TraesCS5D03G0073200.1.CDS"/>
    <property type="gene ID" value="TraesCS5D03G0073200"/>
</dbReference>
<dbReference type="OMA" id="PLANWRH"/>
<reference evidence="1" key="1">
    <citation type="submission" date="2018-08" db="EMBL/GenBank/DDBJ databases">
        <authorList>
            <person name="Rossello M."/>
        </authorList>
    </citation>
    <scope>NUCLEOTIDE SEQUENCE [LARGE SCALE GENOMIC DNA]</scope>
    <source>
        <strain evidence="1">cv. Chinese Spring</strain>
    </source>
</reference>
<dbReference type="Gramene" id="TraesRN5D0100078200.1">
    <property type="protein sequence ID" value="TraesRN5D0100078200.1"/>
    <property type="gene ID" value="TraesRN5D0100078200"/>
</dbReference>
<dbReference type="EnsemblPlants" id="TraesCS5D02G029300.1">
    <property type="protein sequence ID" value="TraesCS5D02G029300.1"/>
    <property type="gene ID" value="TraesCS5D02G029300"/>
</dbReference>
<keyword evidence="2" id="KW-1185">Reference proteome</keyword>
<sequence length="258" mass="28455">MDQRGFVRKSIVRISFKWPNPDNKGKILTVVLPGTIVSIKDDGSCVVLADDTFFGQENCPFVVNLPTAGGYDGVPVAPSMQFFVDGFCALVLQVQPNGYVQPVTFETGPVRREEKVYGFLFPQEDFFTPTMYCPGNVTSRISLSGGDYKYFTRHWAYSRTATECMSGTAEHASIDGGTGPLANWRHGIPFHSFGRFGSPIFNQSGHLVGISYQDYEAWSVKFLQQAVFREAEISSALGSVSYVLNGNPIPREVPILPV</sequence>
<protein>
    <submittedName>
        <fullName evidence="1">Uncharacterized protein</fullName>
    </submittedName>
</protein>
<proteinExistence type="predicted"/>
<name>A0A3B6ML88_WHEAT</name>
<dbReference type="Proteomes" id="UP000019116">
    <property type="component" value="Chromosome 5D"/>
</dbReference>
<organism evidence="1">
    <name type="scientific">Triticum aestivum</name>
    <name type="common">Wheat</name>
    <dbReference type="NCBI Taxonomy" id="4565"/>
    <lineage>
        <taxon>Eukaryota</taxon>
        <taxon>Viridiplantae</taxon>
        <taxon>Streptophyta</taxon>
        <taxon>Embryophyta</taxon>
        <taxon>Tracheophyta</taxon>
        <taxon>Spermatophyta</taxon>
        <taxon>Magnoliopsida</taxon>
        <taxon>Liliopsida</taxon>
        <taxon>Poales</taxon>
        <taxon>Poaceae</taxon>
        <taxon>BOP clade</taxon>
        <taxon>Pooideae</taxon>
        <taxon>Triticodae</taxon>
        <taxon>Triticeae</taxon>
        <taxon>Triticinae</taxon>
        <taxon>Triticum</taxon>
    </lineage>
</organism>